<dbReference type="EMBL" id="JACXVP010000007">
    <property type="protein sequence ID" value="KAG5595789.1"/>
    <property type="molecule type" value="Genomic_DNA"/>
</dbReference>
<evidence type="ECO:0000256" key="1">
    <source>
        <dbReference type="SAM" id="MobiDB-lite"/>
    </source>
</evidence>
<organism evidence="2 3">
    <name type="scientific">Solanum commersonii</name>
    <name type="common">Commerson's wild potato</name>
    <name type="synonym">Commerson's nightshade</name>
    <dbReference type="NCBI Taxonomy" id="4109"/>
    <lineage>
        <taxon>Eukaryota</taxon>
        <taxon>Viridiplantae</taxon>
        <taxon>Streptophyta</taxon>
        <taxon>Embryophyta</taxon>
        <taxon>Tracheophyta</taxon>
        <taxon>Spermatophyta</taxon>
        <taxon>Magnoliopsida</taxon>
        <taxon>eudicotyledons</taxon>
        <taxon>Gunneridae</taxon>
        <taxon>Pentapetalae</taxon>
        <taxon>asterids</taxon>
        <taxon>lamiids</taxon>
        <taxon>Solanales</taxon>
        <taxon>Solanaceae</taxon>
        <taxon>Solanoideae</taxon>
        <taxon>Solaneae</taxon>
        <taxon>Solanum</taxon>
    </lineage>
</organism>
<feature type="region of interest" description="Disordered" evidence="1">
    <location>
        <begin position="389"/>
        <end position="423"/>
    </location>
</feature>
<sequence length="423" mass="47667">MTRTRSLTSLKNVLTSPSSSFEINLLSSDSSEVESVGPSSLTKKRPSAEKKKVSKKARFSLPDSLTDEDSLCFWGLEHKRRFMSFSKHPIVPGRVVNLEQLEASHCAVSTFFRAQKLSLLLHLCGLEFYEELVRLFYANLRVSADSGEWETLVLGNRIVLNDSLFKDVFGSDFSGDIPFMHGNLWPKNFENSLESAKLFVSETGANITNFGPLSLAFENHILAHIVATTLIPRKGSLSNISNRDVYVVYCMLKKLRINWALWFREYMVESLEDTNSSSSMPYGLLISRIIVDSLVDLSPFRPSLIDTTYDTRTFSSMGYVLINNKWYKKESVQQRADASKVLQDTLGKVLQLHKDSSTDVGKLCLEIEGLKKNVLNTLKYFLGHGRNQGKQNMRMSTKEGNKINQQSDSSRRFGDHTASIKGG</sequence>
<protein>
    <submittedName>
        <fullName evidence="2">Uncharacterized protein</fullName>
    </submittedName>
</protein>
<dbReference type="Proteomes" id="UP000824120">
    <property type="component" value="Chromosome 7"/>
</dbReference>
<proteinExistence type="predicted"/>
<dbReference type="AlphaFoldDB" id="A0A9J5Y6K8"/>
<keyword evidence="3" id="KW-1185">Reference proteome</keyword>
<name>A0A9J5Y6K8_SOLCO</name>
<accession>A0A9J5Y6K8</accession>
<gene>
    <name evidence="2" type="ORF">H5410_037021</name>
</gene>
<evidence type="ECO:0000313" key="2">
    <source>
        <dbReference type="EMBL" id="KAG5595789.1"/>
    </source>
</evidence>
<reference evidence="2 3" key="1">
    <citation type="submission" date="2020-09" db="EMBL/GenBank/DDBJ databases">
        <title>De no assembly of potato wild relative species, Solanum commersonii.</title>
        <authorList>
            <person name="Cho K."/>
        </authorList>
    </citation>
    <scope>NUCLEOTIDE SEQUENCE [LARGE SCALE GENOMIC DNA]</scope>
    <source>
        <strain evidence="2">LZ3.2</strain>
        <tissue evidence="2">Leaf</tissue>
    </source>
</reference>
<dbReference type="OrthoDB" id="1750780at2759"/>
<evidence type="ECO:0000313" key="3">
    <source>
        <dbReference type="Proteomes" id="UP000824120"/>
    </source>
</evidence>
<comment type="caution">
    <text evidence="2">The sequence shown here is derived from an EMBL/GenBank/DDBJ whole genome shotgun (WGS) entry which is preliminary data.</text>
</comment>